<gene>
    <name evidence="2" type="ORF">JG688_00017571</name>
</gene>
<dbReference type="Proteomes" id="UP000709295">
    <property type="component" value="Unassembled WGS sequence"/>
</dbReference>
<dbReference type="AlphaFoldDB" id="A0A8J5I0N5"/>
<reference evidence="2" key="1">
    <citation type="submission" date="2021-01" db="EMBL/GenBank/DDBJ databases">
        <title>Phytophthora aleatoria, a newly-described species from Pinus radiata is distinct from Phytophthora cactorum isolates based on comparative genomics.</title>
        <authorList>
            <person name="Mcdougal R."/>
            <person name="Panda P."/>
            <person name="Williams N."/>
            <person name="Studholme D.J."/>
        </authorList>
    </citation>
    <scope>NUCLEOTIDE SEQUENCE</scope>
    <source>
        <strain evidence="2">NZFS 4037</strain>
    </source>
</reference>
<feature type="compositionally biased region" description="Acidic residues" evidence="1">
    <location>
        <begin position="172"/>
        <end position="186"/>
    </location>
</feature>
<proteinExistence type="predicted"/>
<evidence type="ECO:0000256" key="1">
    <source>
        <dbReference type="SAM" id="MobiDB-lite"/>
    </source>
</evidence>
<keyword evidence="3" id="KW-1185">Reference proteome</keyword>
<dbReference type="EMBL" id="JAENGY010002682">
    <property type="protein sequence ID" value="KAG6943511.1"/>
    <property type="molecule type" value="Genomic_DNA"/>
</dbReference>
<evidence type="ECO:0000313" key="3">
    <source>
        <dbReference type="Proteomes" id="UP000709295"/>
    </source>
</evidence>
<organism evidence="2 3">
    <name type="scientific">Phytophthora aleatoria</name>
    <dbReference type="NCBI Taxonomy" id="2496075"/>
    <lineage>
        <taxon>Eukaryota</taxon>
        <taxon>Sar</taxon>
        <taxon>Stramenopiles</taxon>
        <taxon>Oomycota</taxon>
        <taxon>Peronosporomycetes</taxon>
        <taxon>Peronosporales</taxon>
        <taxon>Peronosporaceae</taxon>
        <taxon>Phytophthora</taxon>
    </lineage>
</organism>
<sequence>MKKLHAIIKRIIENTEDQWEVKASSWDAFKSLLGGARQEPHKNFPALETSKALSKKNCIQASVIVALMPGTRFIVFPRRLGSLVDMDDTKVLVLDKGQILVFRGDLVHAGADFDEENIRLHCYVLVKGIEQKEDTTEAAAFASYLCENCLLMCDSRRHLSNHIRTCKKQNSSEEEQEEEQGEEEVESDNKEGAQCDSCGKYFPKINSYYRHRRRARLKRLRTEASSAEDGRSSE</sequence>
<evidence type="ECO:0000313" key="2">
    <source>
        <dbReference type="EMBL" id="KAG6943511.1"/>
    </source>
</evidence>
<protein>
    <submittedName>
        <fullName evidence="2">Uncharacterized protein</fullName>
    </submittedName>
</protein>
<name>A0A8J5I0N5_9STRA</name>
<comment type="caution">
    <text evidence="2">The sequence shown here is derived from an EMBL/GenBank/DDBJ whole genome shotgun (WGS) entry which is preliminary data.</text>
</comment>
<feature type="region of interest" description="Disordered" evidence="1">
    <location>
        <begin position="167"/>
        <end position="201"/>
    </location>
</feature>
<accession>A0A8J5I0N5</accession>